<organism evidence="2 3">
    <name type="scientific">Nocardiopsis kunsanensis</name>
    <dbReference type="NCBI Taxonomy" id="141693"/>
    <lineage>
        <taxon>Bacteria</taxon>
        <taxon>Bacillati</taxon>
        <taxon>Actinomycetota</taxon>
        <taxon>Actinomycetes</taxon>
        <taxon>Streptosporangiales</taxon>
        <taxon>Nocardiopsidaceae</taxon>
        <taxon>Nocardiopsis</taxon>
    </lineage>
</organism>
<name>A0A919CLD8_9ACTN</name>
<dbReference type="AlphaFoldDB" id="A0A919CLD8"/>
<reference evidence="2 3" key="1">
    <citation type="journal article" date="2014" name="Int. J. Syst. Evol. Microbiol.">
        <title>Complete genome sequence of Corynebacterium casei LMG S-19264T (=DSM 44701T), isolated from a smear-ripened cheese.</title>
        <authorList>
            <consortium name="US DOE Joint Genome Institute (JGI-PGF)"/>
            <person name="Walter F."/>
            <person name="Albersmeier A."/>
            <person name="Kalinowski J."/>
            <person name="Ruckert C."/>
        </authorList>
    </citation>
    <scope>NUCLEOTIDE SEQUENCE [LARGE SCALE GENOMIC DNA]</scope>
    <source>
        <strain evidence="2 3">KCTC 19473</strain>
    </source>
</reference>
<sequence length="155" mass="17142">MSYVTAVCTVLVRLLRPTRGIHTSPSGYLRELGAELRRRRSGRVRRYVADMPAALATDPTSYEPPHLAPAPDRNEHNAPTPHVPAPRRPSDDRPSRAFQKRPSHGAPVPQYDPDDLARAYLRAHEHRALASAQRRADRTRLGVAVLCDIAGSCTA</sequence>
<evidence type="ECO:0000313" key="2">
    <source>
        <dbReference type="EMBL" id="GHD36057.1"/>
    </source>
</evidence>
<proteinExistence type="predicted"/>
<comment type="caution">
    <text evidence="2">The sequence shown here is derived from an EMBL/GenBank/DDBJ whole genome shotgun (WGS) entry which is preliminary data.</text>
</comment>
<accession>A0A919CLD8</accession>
<protein>
    <submittedName>
        <fullName evidence="2">Uncharacterized protein</fullName>
    </submittedName>
</protein>
<evidence type="ECO:0000313" key="3">
    <source>
        <dbReference type="Proteomes" id="UP000654947"/>
    </source>
</evidence>
<dbReference type="EMBL" id="BMXL01000037">
    <property type="protein sequence ID" value="GHD36057.1"/>
    <property type="molecule type" value="Genomic_DNA"/>
</dbReference>
<gene>
    <name evidence="2" type="ORF">GCM10007147_43070</name>
</gene>
<dbReference type="Proteomes" id="UP000654947">
    <property type="component" value="Unassembled WGS sequence"/>
</dbReference>
<evidence type="ECO:0000256" key="1">
    <source>
        <dbReference type="SAM" id="MobiDB-lite"/>
    </source>
</evidence>
<feature type="region of interest" description="Disordered" evidence="1">
    <location>
        <begin position="51"/>
        <end position="113"/>
    </location>
</feature>
<keyword evidence="3" id="KW-1185">Reference proteome</keyword>